<dbReference type="GO" id="GO:0005524">
    <property type="term" value="F:ATP binding"/>
    <property type="evidence" value="ECO:0007669"/>
    <property type="project" value="UniProtKB-UniRule"/>
</dbReference>
<dbReference type="InterPro" id="IPR003439">
    <property type="entry name" value="ABC_transporter-like_ATP-bd"/>
</dbReference>
<keyword evidence="20" id="KW-1185">Reference proteome</keyword>
<dbReference type="InterPro" id="IPR041102">
    <property type="entry name" value="UvrA_inter"/>
</dbReference>
<organism evidence="19 20">
    <name type="scientific">Virgibacillus pantothenticus</name>
    <dbReference type="NCBI Taxonomy" id="1473"/>
    <lineage>
        <taxon>Bacteria</taxon>
        <taxon>Bacillati</taxon>
        <taxon>Bacillota</taxon>
        <taxon>Bacilli</taxon>
        <taxon>Bacillales</taxon>
        <taxon>Bacillaceae</taxon>
        <taxon>Virgibacillus</taxon>
    </lineage>
</organism>
<dbReference type="InterPro" id="IPR027417">
    <property type="entry name" value="P-loop_NTPase"/>
</dbReference>
<dbReference type="GO" id="GO:0003677">
    <property type="term" value="F:DNA binding"/>
    <property type="evidence" value="ECO:0007669"/>
    <property type="project" value="UniProtKB-UniRule"/>
</dbReference>
<dbReference type="SMART" id="SM00382">
    <property type="entry name" value="AAA"/>
    <property type="match status" value="1"/>
</dbReference>
<keyword evidence="10 18" id="KW-0067">ATP-binding</keyword>
<dbReference type="EMBL" id="LGTO01000007">
    <property type="protein sequence ID" value="KNE19779.1"/>
    <property type="molecule type" value="Genomic_DNA"/>
</dbReference>
<evidence type="ECO:0000256" key="10">
    <source>
        <dbReference type="ARBA" id="ARBA00022840"/>
    </source>
</evidence>
<comment type="similarity">
    <text evidence="15 18">Belongs to the ABC transporter superfamily. UvrA family.</text>
</comment>
<name>A0A0L0QMN8_VIRPA</name>
<evidence type="ECO:0000256" key="7">
    <source>
        <dbReference type="ARBA" id="ARBA00022769"/>
    </source>
</evidence>
<keyword evidence="13 18" id="KW-0234">DNA repair</keyword>
<dbReference type="PATRIC" id="fig|1473.5.peg.1712"/>
<evidence type="ECO:0000256" key="3">
    <source>
        <dbReference type="ARBA" id="ARBA00022723"/>
    </source>
</evidence>
<dbReference type="PROSITE" id="PS50893">
    <property type="entry name" value="ABC_TRANSPORTER_2"/>
    <property type="match status" value="1"/>
</dbReference>
<dbReference type="FunFam" id="3.40.50.300:FF:000028">
    <property type="entry name" value="UvrABC system protein A"/>
    <property type="match status" value="1"/>
</dbReference>
<evidence type="ECO:0000256" key="8">
    <source>
        <dbReference type="ARBA" id="ARBA00022771"/>
    </source>
</evidence>
<dbReference type="FunFam" id="1.20.1580.10:FF:000002">
    <property type="entry name" value="UvrABC system protein A"/>
    <property type="match status" value="1"/>
</dbReference>
<dbReference type="NCBIfam" id="NF001503">
    <property type="entry name" value="PRK00349.1"/>
    <property type="match status" value="1"/>
</dbReference>
<evidence type="ECO:0000313" key="19">
    <source>
        <dbReference type="EMBL" id="KNE19779.1"/>
    </source>
</evidence>
<comment type="caution">
    <text evidence="19">The sequence shown here is derived from an EMBL/GenBank/DDBJ whole genome shotgun (WGS) entry which is preliminary data.</text>
</comment>
<dbReference type="PROSITE" id="PS00211">
    <property type="entry name" value="ABC_TRANSPORTER_1"/>
    <property type="match status" value="2"/>
</dbReference>
<evidence type="ECO:0000256" key="18">
    <source>
        <dbReference type="HAMAP-Rule" id="MF_00205"/>
    </source>
</evidence>
<dbReference type="GO" id="GO:0006289">
    <property type="term" value="P:nucleotide-excision repair"/>
    <property type="evidence" value="ECO:0007669"/>
    <property type="project" value="UniProtKB-UniRule"/>
</dbReference>
<feature type="zinc finger region" description="C4-type" evidence="18">
    <location>
        <begin position="738"/>
        <end position="764"/>
    </location>
</feature>
<dbReference type="Proteomes" id="UP000036780">
    <property type="component" value="Unassembled WGS sequence"/>
</dbReference>
<feature type="binding site" evidence="18">
    <location>
        <begin position="639"/>
        <end position="646"/>
    </location>
    <ligand>
        <name>ATP</name>
        <dbReference type="ChEBI" id="CHEBI:30616"/>
    </ligand>
</feature>
<dbReference type="NCBIfam" id="TIGR00630">
    <property type="entry name" value="uvra"/>
    <property type="match status" value="1"/>
</dbReference>
<dbReference type="CDD" id="cd03271">
    <property type="entry name" value="ABC_UvrA_II"/>
    <property type="match status" value="1"/>
</dbReference>
<dbReference type="OrthoDB" id="9809851at2"/>
<dbReference type="GeneID" id="66871142"/>
<dbReference type="Gene3D" id="3.30.190.20">
    <property type="match status" value="1"/>
</dbReference>
<evidence type="ECO:0000256" key="2">
    <source>
        <dbReference type="ARBA" id="ARBA00022490"/>
    </source>
</evidence>
<dbReference type="InterPro" id="IPR041552">
    <property type="entry name" value="UvrA_DNA-bd"/>
</dbReference>
<comment type="function">
    <text evidence="18">The UvrABC repair system catalyzes the recognition and processing of DNA lesions. UvrA is an ATPase and a DNA-binding protein. A damage recognition complex composed of 2 UvrA and 2 UvrB subunits scans DNA for abnormalities. When the presence of a lesion has been verified by UvrB, the UvrA molecules dissociate.</text>
</comment>
<dbReference type="GO" id="GO:0008270">
    <property type="term" value="F:zinc ion binding"/>
    <property type="evidence" value="ECO:0007669"/>
    <property type="project" value="UniProtKB-UniRule"/>
</dbReference>
<keyword evidence="8 18" id="KW-0863">Zinc-finger</keyword>
<dbReference type="AlphaFoldDB" id="A0A0L0QMN8"/>
<dbReference type="InterPro" id="IPR017871">
    <property type="entry name" value="ABC_transporter-like_CS"/>
</dbReference>
<keyword evidence="14 18" id="KW-0742">SOS response</keyword>
<dbReference type="Pfam" id="PF17760">
    <property type="entry name" value="UvrA_inter"/>
    <property type="match status" value="1"/>
</dbReference>
<gene>
    <name evidence="18" type="primary">uvrA</name>
    <name evidence="19" type="ORF">AFK71_15235</name>
</gene>
<feature type="binding site" evidence="18">
    <location>
        <begin position="33"/>
        <end position="40"/>
    </location>
    <ligand>
        <name>ATP</name>
        <dbReference type="ChEBI" id="CHEBI:30616"/>
    </ligand>
</feature>
<keyword evidence="9 18" id="KW-0862">Zinc</keyword>
<dbReference type="Gene3D" id="1.10.8.280">
    <property type="entry name" value="ABC transporter ATPase domain-like"/>
    <property type="match status" value="1"/>
</dbReference>
<evidence type="ECO:0000256" key="4">
    <source>
        <dbReference type="ARBA" id="ARBA00022737"/>
    </source>
</evidence>
<evidence type="ECO:0000256" key="15">
    <source>
        <dbReference type="ARBA" id="ARBA00038000"/>
    </source>
</evidence>
<reference evidence="20" key="1">
    <citation type="submission" date="2015-07" db="EMBL/GenBank/DDBJ databases">
        <title>Fjat-10053 dsm26.</title>
        <authorList>
            <person name="Liu B."/>
            <person name="Wang J."/>
            <person name="Zhu Y."/>
            <person name="Liu G."/>
            <person name="Chen Q."/>
            <person name="Chen Z."/>
            <person name="Lan J."/>
            <person name="Che J."/>
            <person name="Ge C."/>
            <person name="Shi H."/>
            <person name="Pan Z."/>
            <person name="Liu X."/>
        </authorList>
    </citation>
    <scope>NUCLEOTIDE SEQUENCE [LARGE SCALE GENOMIC DNA]</scope>
    <source>
        <strain evidence="20">DSM 26</strain>
    </source>
</reference>
<evidence type="ECO:0000256" key="6">
    <source>
        <dbReference type="ARBA" id="ARBA00022763"/>
    </source>
</evidence>
<dbReference type="Pfam" id="PF17755">
    <property type="entry name" value="UvrA_DNA-bind"/>
    <property type="match status" value="1"/>
</dbReference>
<dbReference type="GO" id="GO:0009432">
    <property type="term" value="P:SOS response"/>
    <property type="evidence" value="ECO:0007669"/>
    <property type="project" value="UniProtKB-UniRule"/>
</dbReference>
<evidence type="ECO:0000256" key="13">
    <source>
        <dbReference type="ARBA" id="ARBA00023204"/>
    </source>
</evidence>
<sequence length="958" mass="107050">MPSKYITIQGAKAHNLKNIDVNIPKNKLVVLTGLSGSGKSSLAFDTIYAEGQRRYVESLSAYARQFLGQMDKPDVDAIEGLSPAISIDQKTTSKNPRSTVGTVTEIYDYLRLLFARIGHPTCPKHGVEITSQTVEQMVDRIMEYPERTKMQILAPVVSGRKGEHVKVFEKLKQEGYVRIRVDKEMREVTEEIKLEKNKKHSVEVVIDRIVVKEGIEGRLSDSIETALALGEGKIMVDVIGQEEITFSENHACPICGFSIEELEPRLFSFNSPYGACPTCDGLGTNLEVDLDLVIPNWDKSLNEHALAPWEPISSQYYPQLLKSVCDHYDIDMDIPVKDIPKEKMDKILYGSGKEKIHFHYVNDFGNVRDNHIMFEGVVHNVARRYKETSSDFIRENLEKYMAQKNCPTCKGYRLKEEALAVRINGKHISEVTDFSIVEAQSFFQALDLSEKEIQIAKMILKEISDRLEFLNNVGLDYLTLSRSSGTLSGGEAQRIRLATQIGSALTGVLYVLDEPSIGLHQRDNDRLIGTLQRMRDLDNTLIVVEHDEDTMLAADWLIDIGPGAGEHGGEIVASDTPEKVMDNEQSLTGQYLSGKKFIPLPAKRRKKDKRVIEVVGAEENNLQKVSAKFPIGLMTVVTGVSGSGKSTLVNEILYKALAKELYTGKHKPGKHKQVNGIEHIEKVIDIDQSPIGRTPRSNPATYTGVFDDIREVFAQTNEAKVRGYKKGRFSFNVKGGRCEACHGDGIIKIEMHFLPDVYVPCEVCHGSRYNRETLEVKYKGKNISEVLGLTIEEALEFFANIPKIKRKLQTIFDVGLGYIKLGQPATTLSGGEAQRVKLASELHRRSNGKSFYILDEPTTGLHVDDISRLLNVLQRLVDNGDTVLIIEHNLDVIKTADHIIDLGPEGGAGGGKIIATGTPEQIAKKENSYTGKYLKNVLERDRQRMEASIKRKEQLATK</sequence>
<dbReference type="GO" id="GO:0009380">
    <property type="term" value="C:excinuclease repair complex"/>
    <property type="evidence" value="ECO:0007669"/>
    <property type="project" value="InterPro"/>
</dbReference>
<dbReference type="Gene3D" id="3.40.50.300">
    <property type="entry name" value="P-loop containing nucleotide triphosphate hydrolases"/>
    <property type="match status" value="3"/>
</dbReference>
<keyword evidence="12 18" id="KW-0238">DNA-binding</keyword>
<dbReference type="InterPro" id="IPR003593">
    <property type="entry name" value="AAA+_ATPase"/>
</dbReference>
<evidence type="ECO:0000256" key="5">
    <source>
        <dbReference type="ARBA" id="ARBA00022741"/>
    </source>
</evidence>
<evidence type="ECO:0000256" key="1">
    <source>
        <dbReference type="ARBA" id="ARBA00004496"/>
    </source>
</evidence>
<keyword evidence="3 18" id="KW-0479">Metal-binding</keyword>
<evidence type="ECO:0000256" key="16">
    <source>
        <dbReference type="ARBA" id="ARBA00039316"/>
    </source>
</evidence>
<dbReference type="RefSeq" id="WP_050352335.1">
    <property type="nucleotide sequence ID" value="NZ_CP073011.1"/>
</dbReference>
<keyword evidence="5 18" id="KW-0547">Nucleotide-binding</keyword>
<proteinExistence type="inferred from homology"/>
<dbReference type="HAMAP" id="MF_00205">
    <property type="entry name" value="UvrA"/>
    <property type="match status" value="1"/>
</dbReference>
<evidence type="ECO:0000256" key="11">
    <source>
        <dbReference type="ARBA" id="ARBA00022881"/>
    </source>
</evidence>
<evidence type="ECO:0000256" key="14">
    <source>
        <dbReference type="ARBA" id="ARBA00023236"/>
    </source>
</evidence>
<dbReference type="GO" id="GO:0009381">
    <property type="term" value="F:excinuclease ABC activity"/>
    <property type="evidence" value="ECO:0007669"/>
    <property type="project" value="UniProtKB-UniRule"/>
</dbReference>
<comment type="subcellular location">
    <subcellularLocation>
        <location evidence="1 18">Cytoplasm</location>
    </subcellularLocation>
</comment>
<dbReference type="InterPro" id="IPR004602">
    <property type="entry name" value="UvrA"/>
</dbReference>
<keyword evidence="11 18" id="KW-0267">Excision nuclease</keyword>
<evidence type="ECO:0000256" key="9">
    <source>
        <dbReference type="ARBA" id="ARBA00022833"/>
    </source>
</evidence>
<keyword evidence="4 18" id="KW-0677">Repeat</keyword>
<keyword evidence="2 18" id="KW-0963">Cytoplasm</keyword>
<accession>A0A0L0QMN8</accession>
<evidence type="ECO:0000256" key="12">
    <source>
        <dbReference type="ARBA" id="ARBA00023125"/>
    </source>
</evidence>
<keyword evidence="7 18" id="KW-0228">DNA excision</keyword>
<evidence type="ECO:0000256" key="17">
    <source>
        <dbReference type="ARBA" id="ARBA00042156"/>
    </source>
</evidence>
<dbReference type="Gene3D" id="1.20.1580.10">
    <property type="entry name" value="ABC transporter ATPase like domain"/>
    <property type="match status" value="3"/>
</dbReference>
<dbReference type="PANTHER" id="PTHR43152">
    <property type="entry name" value="UVRABC SYSTEM PROTEIN A"/>
    <property type="match status" value="1"/>
</dbReference>
<protein>
    <recommendedName>
        <fullName evidence="16 18">UvrABC system protein A</fullName>
        <shortName evidence="18">UvrA protein</shortName>
    </recommendedName>
    <alternativeName>
        <fullName evidence="17 18">Excinuclease ABC subunit A</fullName>
    </alternativeName>
</protein>
<dbReference type="PANTHER" id="PTHR43152:SF3">
    <property type="entry name" value="UVRABC SYSTEM PROTEIN A"/>
    <property type="match status" value="1"/>
</dbReference>
<dbReference type="SUPFAM" id="SSF52540">
    <property type="entry name" value="P-loop containing nucleoside triphosphate hydrolases"/>
    <property type="match status" value="2"/>
</dbReference>
<dbReference type="GO" id="GO:0005737">
    <property type="term" value="C:cytoplasm"/>
    <property type="evidence" value="ECO:0007669"/>
    <property type="project" value="UniProtKB-SubCell"/>
</dbReference>
<comment type="subunit">
    <text evidence="18">Forms a heterotetramer with UvrB during the search for lesions.</text>
</comment>
<evidence type="ECO:0000313" key="20">
    <source>
        <dbReference type="Proteomes" id="UP000036780"/>
    </source>
</evidence>
<dbReference type="GO" id="GO:0016887">
    <property type="term" value="F:ATP hydrolysis activity"/>
    <property type="evidence" value="ECO:0007669"/>
    <property type="project" value="InterPro"/>
</dbReference>
<feature type="zinc finger region" description="C4-type" evidence="18">
    <location>
        <begin position="252"/>
        <end position="279"/>
    </location>
</feature>
<dbReference type="CDD" id="cd03270">
    <property type="entry name" value="ABC_UvrA_I"/>
    <property type="match status" value="1"/>
</dbReference>
<keyword evidence="6 18" id="KW-0227">DNA damage</keyword>